<evidence type="ECO:0000313" key="2">
    <source>
        <dbReference type="Proteomes" id="UP000215244"/>
    </source>
</evidence>
<dbReference type="OrthoDB" id="1079187at2"/>
<sequence length="882" mass="99891">MKRKFEISRKLWALTLLVIMFHGIIIGQTVIKGTVTDADTGLPLPYVNIGFIERGLGIVSEEDGTFNFSFDSTLLTENDTLKISSLAYKEYRIPFTEVLRLPKFFEVKLEPEIISLNEVVLTADKRKRRNKTEKMVGYSNVGKSKIGSWEGKGALGGELVTKIYVSKKERQLNTFYFYILENKSDSLLVRINIYDGKTIVPERKLISKNIFYTIKTKKGKVGVDLRPYNIIVHDDFSIGIELIKSYGNEHGLIVAGDDRPGVSFRRYASQGNWKRHPKDALTYFLSTSLLEESEDEEDVVLLEENLVSNYSSEQLLQGMGRNIGMVSGFVFKEGEKVRGVKVQNLLSKEVTTTDESGRYTIKAKVGDQLEFSYPPMQSELRTVLETTFAINVALEEQVFELEEVTVTSSGKKKRTQEELFRDYDVDKDIIKTSFGIYSKESQGYDMQILDESEFSTGAKNGATNLVNLIRGQITGFATRDNELFGGTIDIYLRQSGSTNRKPAVYEVDGHIVPNFPNFIDVSQVKRIAVLSGMAAVAKYGSIGNAGVIIINTKSGNFLPTNGNAKIKKPEMVKAISEEEARRNWPDFLKEIYASKNIEEAQTIYNTYEPKYGTNANFNIDALNYFLEFWKEESFTDQLLNKSMVMFKSDGTYLKSLAFLLDKYIGSELAVEIYKKLFVLKSNSPQSYRDLAHAYSSNGMEARGKNLYAKYYNLNKEGYFSKPPEALQQVVNTEVKTLLDIKESEVDIPLSNLMNVDEDRIRILLEWNDDTAELDFQFIDNNNLLSLWANANDGKLGESLVSKGYTSKDFFIYGDNGTWKINCLYKGNRSGLATYLKITVSTDYGTESQKDAIHIFRMDIKNVNRELLEIPLGSINKSEKLGY</sequence>
<name>A0A223V0K3_9FLAO</name>
<dbReference type="Pfam" id="PF13715">
    <property type="entry name" value="CarbopepD_reg_2"/>
    <property type="match status" value="1"/>
</dbReference>
<dbReference type="InterPro" id="IPR008969">
    <property type="entry name" value="CarboxyPept-like_regulatory"/>
</dbReference>
<dbReference type="Proteomes" id="UP000215244">
    <property type="component" value="Chromosome"/>
</dbReference>
<organism evidence="1 2">
    <name type="scientific">Maribacter cobaltidurans</name>
    <dbReference type="NCBI Taxonomy" id="1178778"/>
    <lineage>
        <taxon>Bacteria</taxon>
        <taxon>Pseudomonadati</taxon>
        <taxon>Bacteroidota</taxon>
        <taxon>Flavobacteriia</taxon>
        <taxon>Flavobacteriales</taxon>
        <taxon>Flavobacteriaceae</taxon>
        <taxon>Maribacter</taxon>
    </lineage>
</organism>
<dbReference type="AlphaFoldDB" id="A0A223V0K3"/>
<dbReference type="RefSeq" id="WP_094995441.1">
    <property type="nucleotide sequence ID" value="NZ_BMJL01000001.1"/>
</dbReference>
<protein>
    <recommendedName>
        <fullName evidence="3">TonB-dependent receptor plug domain-containing protein</fullName>
    </recommendedName>
</protein>
<keyword evidence="2" id="KW-1185">Reference proteome</keyword>
<dbReference type="SUPFAM" id="SSF49464">
    <property type="entry name" value="Carboxypeptidase regulatory domain-like"/>
    <property type="match status" value="2"/>
</dbReference>
<reference evidence="1 2" key="1">
    <citation type="submission" date="2017-08" db="EMBL/GenBank/DDBJ databases">
        <title>The complete genome sequence of Maribacter sp. B1, isolated from deep-sea sediment.</title>
        <authorList>
            <person name="Wu Y.-H."/>
            <person name="Cheng H."/>
            <person name="Xu X.-W."/>
        </authorList>
    </citation>
    <scope>NUCLEOTIDE SEQUENCE [LARGE SCALE GENOMIC DNA]</scope>
    <source>
        <strain evidence="1 2">B1</strain>
    </source>
</reference>
<dbReference type="SUPFAM" id="SSF56935">
    <property type="entry name" value="Porins"/>
    <property type="match status" value="1"/>
</dbReference>
<proteinExistence type="predicted"/>
<dbReference type="EMBL" id="CP022957">
    <property type="protein sequence ID" value="ASV28806.1"/>
    <property type="molecule type" value="Genomic_DNA"/>
</dbReference>
<dbReference type="Gene3D" id="2.170.130.10">
    <property type="entry name" value="TonB-dependent receptor, plug domain"/>
    <property type="match status" value="1"/>
</dbReference>
<gene>
    <name evidence="1" type="ORF">CJ263_00365</name>
</gene>
<evidence type="ECO:0008006" key="3">
    <source>
        <dbReference type="Google" id="ProtNLM"/>
    </source>
</evidence>
<evidence type="ECO:0000313" key="1">
    <source>
        <dbReference type="EMBL" id="ASV28806.1"/>
    </source>
</evidence>
<dbReference type="KEGG" id="marb:CJ263_00365"/>
<accession>A0A223V0K3</accession>
<dbReference type="InterPro" id="IPR037066">
    <property type="entry name" value="Plug_dom_sf"/>
</dbReference>